<dbReference type="SUPFAM" id="SSF54928">
    <property type="entry name" value="RNA-binding domain, RBD"/>
    <property type="match status" value="1"/>
</dbReference>
<feature type="non-terminal residue" evidence="4">
    <location>
        <position position="1"/>
    </location>
</feature>
<dbReference type="Gene3D" id="3.30.70.330">
    <property type="match status" value="1"/>
</dbReference>
<dbReference type="PROSITE" id="PS50102">
    <property type="entry name" value="RRM"/>
    <property type="match status" value="1"/>
</dbReference>
<dbReference type="OrthoDB" id="417481at2759"/>
<feature type="domain" description="RRM" evidence="3">
    <location>
        <begin position="16"/>
        <end position="100"/>
    </location>
</feature>
<evidence type="ECO:0000313" key="4">
    <source>
        <dbReference type="EMBL" id="KAF2197197.1"/>
    </source>
</evidence>
<dbReference type="AlphaFoldDB" id="A0A9P4MNQ6"/>
<name>A0A9P4MNQ6_9PLEO</name>
<gene>
    <name evidence="4" type="ORF">GQ43DRAFT_358787</name>
</gene>
<accession>A0A9P4MNQ6</accession>
<dbReference type="InterPro" id="IPR035979">
    <property type="entry name" value="RBD_domain_sf"/>
</dbReference>
<sequence length="192" mass="22068">NRVQIGRIVTGQDVRTTIMLRNIPNRMDWMCLRELLDRYCFGTYDFVYLRIDFQTCSNVGYAFINFINAEALISAVQHIEGRYWSGYSSSKHAEISYATIQGKEALIQKFRNSSVMQEAAYCRPRTFYSTGDARMVGNIYLTGTEMEFPGPDNLPKLHRSIANARNVGLYPPHSSGHIQDHRSRFSMFDRGT</sequence>
<keyword evidence="5" id="KW-1185">Reference proteome</keyword>
<dbReference type="Pfam" id="PF04059">
    <property type="entry name" value="RRM_2"/>
    <property type="match status" value="1"/>
</dbReference>
<evidence type="ECO:0000256" key="1">
    <source>
        <dbReference type="ARBA" id="ARBA00022884"/>
    </source>
</evidence>
<dbReference type="EMBL" id="ML994266">
    <property type="protein sequence ID" value="KAF2197197.1"/>
    <property type="molecule type" value="Genomic_DNA"/>
</dbReference>
<reference evidence="4" key="1">
    <citation type="journal article" date="2020" name="Stud. Mycol.">
        <title>101 Dothideomycetes genomes: a test case for predicting lifestyles and emergence of pathogens.</title>
        <authorList>
            <person name="Haridas S."/>
            <person name="Albert R."/>
            <person name="Binder M."/>
            <person name="Bloem J."/>
            <person name="Labutti K."/>
            <person name="Salamov A."/>
            <person name="Andreopoulos B."/>
            <person name="Baker S."/>
            <person name="Barry K."/>
            <person name="Bills G."/>
            <person name="Bluhm B."/>
            <person name="Cannon C."/>
            <person name="Castanera R."/>
            <person name="Culley D."/>
            <person name="Daum C."/>
            <person name="Ezra D."/>
            <person name="Gonzalez J."/>
            <person name="Henrissat B."/>
            <person name="Kuo A."/>
            <person name="Liang C."/>
            <person name="Lipzen A."/>
            <person name="Lutzoni F."/>
            <person name="Magnuson J."/>
            <person name="Mondo S."/>
            <person name="Nolan M."/>
            <person name="Ohm R."/>
            <person name="Pangilinan J."/>
            <person name="Park H.-J."/>
            <person name="Ramirez L."/>
            <person name="Alfaro M."/>
            <person name="Sun H."/>
            <person name="Tritt A."/>
            <person name="Yoshinaga Y."/>
            <person name="Zwiers L.-H."/>
            <person name="Turgeon B."/>
            <person name="Goodwin S."/>
            <person name="Spatafora J."/>
            <person name="Crous P."/>
            <person name="Grigoriev I."/>
        </authorList>
    </citation>
    <scope>NUCLEOTIDE SEQUENCE</scope>
    <source>
        <strain evidence="4">ATCC 74209</strain>
    </source>
</reference>
<evidence type="ECO:0000313" key="5">
    <source>
        <dbReference type="Proteomes" id="UP000799536"/>
    </source>
</evidence>
<dbReference type="GO" id="GO:0003723">
    <property type="term" value="F:RNA binding"/>
    <property type="evidence" value="ECO:0007669"/>
    <property type="project" value="UniProtKB-UniRule"/>
</dbReference>
<evidence type="ECO:0000259" key="3">
    <source>
        <dbReference type="PROSITE" id="PS50102"/>
    </source>
</evidence>
<organism evidence="4 5">
    <name type="scientific">Delitschia confertaspora ATCC 74209</name>
    <dbReference type="NCBI Taxonomy" id="1513339"/>
    <lineage>
        <taxon>Eukaryota</taxon>
        <taxon>Fungi</taxon>
        <taxon>Dikarya</taxon>
        <taxon>Ascomycota</taxon>
        <taxon>Pezizomycotina</taxon>
        <taxon>Dothideomycetes</taxon>
        <taxon>Pleosporomycetidae</taxon>
        <taxon>Pleosporales</taxon>
        <taxon>Delitschiaceae</taxon>
        <taxon>Delitschia</taxon>
    </lineage>
</organism>
<dbReference type="PANTHER" id="PTHR23189">
    <property type="entry name" value="RNA RECOGNITION MOTIF-CONTAINING"/>
    <property type="match status" value="1"/>
</dbReference>
<proteinExistence type="predicted"/>
<dbReference type="InterPro" id="IPR000504">
    <property type="entry name" value="RRM_dom"/>
</dbReference>
<dbReference type="InterPro" id="IPR012677">
    <property type="entry name" value="Nucleotide-bd_a/b_plait_sf"/>
</dbReference>
<keyword evidence="1 2" id="KW-0694">RNA-binding</keyword>
<dbReference type="Proteomes" id="UP000799536">
    <property type="component" value="Unassembled WGS sequence"/>
</dbReference>
<protein>
    <recommendedName>
        <fullName evidence="3">RRM domain-containing protein</fullName>
    </recommendedName>
</protein>
<comment type="caution">
    <text evidence="4">The sequence shown here is derived from an EMBL/GenBank/DDBJ whole genome shotgun (WGS) entry which is preliminary data.</text>
</comment>
<feature type="non-terminal residue" evidence="4">
    <location>
        <position position="192"/>
    </location>
</feature>
<evidence type="ECO:0000256" key="2">
    <source>
        <dbReference type="PROSITE-ProRule" id="PRU00176"/>
    </source>
</evidence>
<dbReference type="InterPro" id="IPR007201">
    <property type="entry name" value="Mei2-like_Rrm_C"/>
</dbReference>